<gene>
    <name evidence="2" type="ORF">CBRE1094_LOCUS14423</name>
</gene>
<dbReference type="SUPFAM" id="SSF49764">
    <property type="entry name" value="HSP20-like chaperones"/>
    <property type="match status" value="1"/>
</dbReference>
<evidence type="ECO:0000313" key="2">
    <source>
        <dbReference type="EMBL" id="CAD9446257.1"/>
    </source>
</evidence>
<dbReference type="GO" id="GO:0005737">
    <property type="term" value="C:cytoplasm"/>
    <property type="evidence" value="ECO:0007669"/>
    <property type="project" value="TreeGrafter"/>
</dbReference>
<name>A0A7S2GCQ0_9EUKA</name>
<dbReference type="InterPro" id="IPR008978">
    <property type="entry name" value="HSP20-like_chaperone"/>
</dbReference>
<dbReference type="PROSITE" id="PS51203">
    <property type="entry name" value="CS"/>
    <property type="match status" value="1"/>
</dbReference>
<dbReference type="PANTHER" id="PTHR12356">
    <property type="entry name" value="NUCLEAR MOVEMENT PROTEIN NUDC"/>
    <property type="match status" value="1"/>
</dbReference>
<accession>A0A7S2GCQ0</accession>
<dbReference type="EMBL" id="HBGU01026595">
    <property type="protein sequence ID" value="CAD9446257.1"/>
    <property type="molecule type" value="Transcribed_RNA"/>
</dbReference>
<dbReference type="PANTHER" id="PTHR12356:SF18">
    <property type="entry name" value="NUDC DOMAIN-CONTAINING PROTEIN 2"/>
    <property type="match status" value="1"/>
</dbReference>
<feature type="domain" description="CS" evidence="1">
    <location>
        <begin position="58"/>
        <end position="152"/>
    </location>
</feature>
<dbReference type="AlphaFoldDB" id="A0A7S2GCQ0"/>
<protein>
    <recommendedName>
        <fullName evidence="1">CS domain-containing protein</fullName>
    </recommendedName>
</protein>
<proteinExistence type="predicted"/>
<dbReference type="GO" id="GO:0006457">
    <property type="term" value="P:protein folding"/>
    <property type="evidence" value="ECO:0007669"/>
    <property type="project" value="TreeGrafter"/>
</dbReference>
<dbReference type="GO" id="GO:0051082">
    <property type="term" value="F:unfolded protein binding"/>
    <property type="evidence" value="ECO:0007669"/>
    <property type="project" value="TreeGrafter"/>
</dbReference>
<dbReference type="CDD" id="cd06467">
    <property type="entry name" value="p23_NUDC_like"/>
    <property type="match status" value="1"/>
</dbReference>
<dbReference type="Pfam" id="PF04969">
    <property type="entry name" value="CS"/>
    <property type="match status" value="1"/>
</dbReference>
<sequence length="157" mass="17414">MDLLSPPILLSLTLGTAGLLIYFLLQSEVSPPSEPDHRITGERYFQDVLGEMDSAASGTEQGCAWSQDDDEVHITVPLPSDARSKDCQCKILDSSLNLSIKGSTVLQGKLFRRVKPDDCDWTIEDEKQGRTLRLTLVKSQPTKGTQHWTSLLLPKEC</sequence>
<reference evidence="2" key="1">
    <citation type="submission" date="2021-01" db="EMBL/GenBank/DDBJ databases">
        <authorList>
            <person name="Corre E."/>
            <person name="Pelletier E."/>
            <person name="Niang G."/>
            <person name="Scheremetjew M."/>
            <person name="Finn R."/>
            <person name="Kale V."/>
            <person name="Holt S."/>
            <person name="Cochrane G."/>
            <person name="Meng A."/>
            <person name="Brown T."/>
            <person name="Cohen L."/>
        </authorList>
    </citation>
    <scope>NUCLEOTIDE SEQUENCE</scope>
    <source>
        <strain evidence="2">UTEX LB 985</strain>
    </source>
</reference>
<dbReference type="InterPro" id="IPR007052">
    <property type="entry name" value="CS_dom"/>
</dbReference>
<organism evidence="2">
    <name type="scientific">Haptolina brevifila</name>
    <dbReference type="NCBI Taxonomy" id="156173"/>
    <lineage>
        <taxon>Eukaryota</taxon>
        <taxon>Haptista</taxon>
        <taxon>Haptophyta</taxon>
        <taxon>Prymnesiophyceae</taxon>
        <taxon>Prymnesiales</taxon>
        <taxon>Prymnesiaceae</taxon>
        <taxon>Haptolina</taxon>
    </lineage>
</organism>
<evidence type="ECO:0000259" key="1">
    <source>
        <dbReference type="PROSITE" id="PS51203"/>
    </source>
</evidence>
<dbReference type="InterPro" id="IPR037898">
    <property type="entry name" value="NudC_fam"/>
</dbReference>
<dbReference type="Gene3D" id="2.60.40.790">
    <property type="match status" value="1"/>
</dbReference>